<keyword evidence="1" id="KW-0547">Nucleotide-binding</keyword>
<gene>
    <name evidence="6" type="ORF">HHM13_05160</name>
    <name evidence="5" type="ORF">HHM24_00230</name>
</gene>
<dbReference type="SMART" id="SM00797">
    <property type="entry name" value="AHS2"/>
    <property type="match status" value="1"/>
</dbReference>
<dbReference type="InterPro" id="IPR052708">
    <property type="entry name" value="PxpC"/>
</dbReference>
<dbReference type="Pfam" id="PF02626">
    <property type="entry name" value="CT_A_B"/>
    <property type="match status" value="1"/>
</dbReference>
<evidence type="ECO:0000313" key="8">
    <source>
        <dbReference type="Proteomes" id="UP000550736"/>
    </source>
</evidence>
<feature type="domain" description="Carboxyltransferase" evidence="4">
    <location>
        <begin position="24"/>
        <end position="300"/>
    </location>
</feature>
<keyword evidence="2" id="KW-0378">Hydrolase</keyword>
<dbReference type="RefSeq" id="WP_023350167.1">
    <property type="nucleotide sequence ID" value="NZ_CBCPJN010000001.1"/>
</dbReference>
<dbReference type="Gene3D" id="2.40.100.10">
    <property type="entry name" value="Cyclophilin-like"/>
    <property type="match status" value="1"/>
</dbReference>
<dbReference type="PANTHER" id="PTHR43309:SF5">
    <property type="entry name" value="5-OXOPROLINASE SUBUNIT C"/>
    <property type="match status" value="1"/>
</dbReference>
<keyword evidence="7" id="KW-1185">Reference proteome</keyword>
<dbReference type="EMBL" id="JABBLX010000012">
    <property type="protein sequence ID" value="NMK97480.1"/>
    <property type="molecule type" value="Genomic_DNA"/>
</dbReference>
<dbReference type="GO" id="GO:0005524">
    <property type="term" value="F:ATP binding"/>
    <property type="evidence" value="ECO:0007669"/>
    <property type="project" value="UniProtKB-KW"/>
</dbReference>
<accession>A0A7X9ZG98</accession>
<evidence type="ECO:0000313" key="7">
    <source>
        <dbReference type="Proteomes" id="UP000538955"/>
    </source>
</evidence>
<dbReference type="InterPro" id="IPR003778">
    <property type="entry name" value="CT_A_B"/>
</dbReference>
<name>A0A7X9ZG98_STACP</name>
<evidence type="ECO:0000313" key="5">
    <source>
        <dbReference type="EMBL" id="NMK53175.1"/>
    </source>
</evidence>
<proteinExistence type="predicted"/>
<reference evidence="7 8" key="1">
    <citation type="submission" date="2020-04" db="EMBL/GenBank/DDBJ databases">
        <title>The Epidemiology and Molecular Characteristics of Linezolid-Resistant Staphylococcus capitis in Huashan Hospital, Shanghai.</title>
        <authorList>
            <person name="Ding L."/>
            <person name="Li P."/>
            <person name="Yang Y."/>
            <person name="Lin D."/>
            <person name="Xu X."/>
        </authorList>
    </citation>
    <scope>NUCLEOTIDE SEQUENCE [LARGE SCALE GENOMIC DNA]</scope>
    <source>
        <strain evidence="6 8">12-86</strain>
        <strain evidence="5 7">17-84</strain>
    </source>
</reference>
<dbReference type="AlphaFoldDB" id="A0A7X9ZG98"/>
<keyword evidence="3" id="KW-0067">ATP-binding</keyword>
<dbReference type="InterPro" id="IPR029000">
    <property type="entry name" value="Cyclophilin-like_dom_sf"/>
</dbReference>
<organism evidence="6 8">
    <name type="scientific">Staphylococcus capitis</name>
    <dbReference type="NCBI Taxonomy" id="29388"/>
    <lineage>
        <taxon>Bacteria</taxon>
        <taxon>Bacillati</taxon>
        <taxon>Bacillota</taxon>
        <taxon>Bacilli</taxon>
        <taxon>Bacillales</taxon>
        <taxon>Staphylococcaceae</taxon>
        <taxon>Staphylococcus</taxon>
    </lineage>
</organism>
<dbReference type="Proteomes" id="UP000538955">
    <property type="component" value="Unassembled WGS sequence"/>
</dbReference>
<sequence length="334" mass="36768">MSIKILQPGLFSTIQDEGRIGYQDLGFSGAGALDFYSFKMAQKLIGNDGPAIEYTVIGPKVQFLKENTFAFIGGTSNAKLNGNSIDSQVVYKVQTNDVLEIGQVTEGARGYLVFGHPLKIERIAESYSTHTRSGLGGFEGRALKKHDIIPTQSNASYNENLGKATDYKPLVEDNTIHVIKGPQFSSFSEEAVDTFINSEFKVSDQSDRMGYRLVGPSVSPLKTADIISEPVALGSIQVPNDGNPIILLNDKQTVGGYTKIATVSQLDLKKLAQLKPGETIRFEWISTEEAFKQLIEFENDFDQKLKNVSEQPLFNLSNVRNTSKKLASLIKEDK</sequence>
<dbReference type="GO" id="GO:0016740">
    <property type="term" value="F:transferase activity"/>
    <property type="evidence" value="ECO:0007669"/>
    <property type="project" value="UniProtKB-KW"/>
</dbReference>
<dbReference type="Proteomes" id="UP000550736">
    <property type="component" value="Unassembled WGS sequence"/>
</dbReference>
<evidence type="ECO:0000313" key="6">
    <source>
        <dbReference type="EMBL" id="NMK97480.1"/>
    </source>
</evidence>
<dbReference type="SUPFAM" id="SSF50891">
    <property type="entry name" value="Cyclophilin-like"/>
    <property type="match status" value="1"/>
</dbReference>
<dbReference type="GO" id="GO:0016787">
    <property type="term" value="F:hydrolase activity"/>
    <property type="evidence" value="ECO:0007669"/>
    <property type="project" value="UniProtKB-KW"/>
</dbReference>
<evidence type="ECO:0000256" key="3">
    <source>
        <dbReference type="ARBA" id="ARBA00022840"/>
    </source>
</evidence>
<dbReference type="NCBIfam" id="TIGR00724">
    <property type="entry name" value="urea_amlyse_rel"/>
    <property type="match status" value="1"/>
</dbReference>
<evidence type="ECO:0000256" key="1">
    <source>
        <dbReference type="ARBA" id="ARBA00022741"/>
    </source>
</evidence>
<evidence type="ECO:0000259" key="4">
    <source>
        <dbReference type="SMART" id="SM00797"/>
    </source>
</evidence>
<keyword evidence="6" id="KW-0808">Transferase</keyword>
<dbReference type="EMBL" id="JABBMI010000001">
    <property type="protein sequence ID" value="NMK53175.1"/>
    <property type="molecule type" value="Genomic_DNA"/>
</dbReference>
<protein>
    <submittedName>
        <fullName evidence="6">Biotin-dependent carboxyltransferase family protein</fullName>
    </submittedName>
</protein>
<dbReference type="PANTHER" id="PTHR43309">
    <property type="entry name" value="5-OXOPROLINASE SUBUNIT C"/>
    <property type="match status" value="1"/>
</dbReference>
<comment type="caution">
    <text evidence="6">The sequence shown here is derived from an EMBL/GenBank/DDBJ whole genome shotgun (WGS) entry which is preliminary data.</text>
</comment>
<evidence type="ECO:0000256" key="2">
    <source>
        <dbReference type="ARBA" id="ARBA00022801"/>
    </source>
</evidence>